<dbReference type="AlphaFoldDB" id="A0A8H7ZV48"/>
<reference evidence="3 4" key="1">
    <citation type="journal article" name="Sci. Rep.">
        <title>Genome-scale phylogenetic analyses confirm Olpidium as the closest living zoosporic fungus to the non-flagellated, terrestrial fungi.</title>
        <authorList>
            <person name="Chang Y."/>
            <person name="Rochon D."/>
            <person name="Sekimoto S."/>
            <person name="Wang Y."/>
            <person name="Chovatia M."/>
            <person name="Sandor L."/>
            <person name="Salamov A."/>
            <person name="Grigoriev I.V."/>
            <person name="Stajich J.E."/>
            <person name="Spatafora J.W."/>
        </authorList>
    </citation>
    <scope>NUCLEOTIDE SEQUENCE [LARGE SCALE GENOMIC DNA]</scope>
    <source>
        <strain evidence="3">S191</strain>
    </source>
</reference>
<feature type="compositionally biased region" description="Polar residues" evidence="2">
    <location>
        <begin position="571"/>
        <end position="583"/>
    </location>
</feature>
<feature type="region of interest" description="Disordered" evidence="2">
    <location>
        <begin position="554"/>
        <end position="635"/>
    </location>
</feature>
<evidence type="ECO:0000256" key="1">
    <source>
        <dbReference type="SAM" id="Coils"/>
    </source>
</evidence>
<feature type="compositionally biased region" description="Pro residues" evidence="2">
    <location>
        <begin position="375"/>
        <end position="385"/>
    </location>
</feature>
<sequence length="730" mass="78392">MASNPAGAARAPVDAQKELKQSTPQNAGFKSKFFLAVKLKSNEPGPPVTGSQFQKSAPLVVPEEAKGTARSHSDIGAAEEGVRGSAANLKAASQAPPELLQPHLLSRENFSEQVLEDRVRGYSDVVSARETPVSFGRGEIRTLSKAHHRVCTDPSQSQFLQTKHAVASLQTYLEDYEKEISKADQSIAERANLFKPAAAAMYLRYSPGENVAAVPFAETEVEAGPRPQPRLKEDRTAETNSTGDPRRSDVQLGEQRYVQSIERPECSEARDDSVLKIGVMEESTVDGSQRAGCETQPPNARRSHDQMGLRAANETSDERLQEQPMTLGTLAVSVTEEVQSAPSAASADDRLSPAFRPAESYGTGSDDADEQENPQPVPPRSPVIPGPGFQTAGQEPAPESEVSDTIWERRVGPDQEQDKTVFMGTPELVSPNQALDIPHGISESAEARPHSAAIPEPPKHQEAEATPTVASDGVWAPDKEEHGEAWPIQENQSGGEKGEGAFGEAPASHGKISAPEDAERTQHVMQDSATELRADGANLTTLAQLSVVHTLSGCSTRCGRSQPPAAPEINPLTTGLQNDWNDQADNRIKPPETPKTQAVAPHVEQAMGNEGPGTENSQLEQHSRHEPPFDRNSIVKQKFKNLDLRSAENAHNESPVTYEQTPLPVSEGTLAPQQVSPEKDIEVQVCMDAAASSMIVSIAEFPGSVTDVTGKALHEQSPAAIIQDPASNTM</sequence>
<gene>
    <name evidence="3" type="ORF">BJ554DRAFT_7920</name>
</gene>
<keyword evidence="1" id="KW-0175">Coiled coil</keyword>
<feature type="region of interest" description="Disordered" evidence="2">
    <location>
        <begin position="40"/>
        <end position="94"/>
    </location>
</feature>
<organism evidence="3 4">
    <name type="scientific">Olpidium bornovanus</name>
    <dbReference type="NCBI Taxonomy" id="278681"/>
    <lineage>
        <taxon>Eukaryota</taxon>
        <taxon>Fungi</taxon>
        <taxon>Fungi incertae sedis</taxon>
        <taxon>Olpidiomycota</taxon>
        <taxon>Olpidiomycotina</taxon>
        <taxon>Olpidiomycetes</taxon>
        <taxon>Olpidiales</taxon>
        <taxon>Olpidiaceae</taxon>
        <taxon>Olpidium</taxon>
    </lineage>
</organism>
<keyword evidence="4" id="KW-1185">Reference proteome</keyword>
<evidence type="ECO:0000313" key="3">
    <source>
        <dbReference type="EMBL" id="KAG5460076.1"/>
    </source>
</evidence>
<accession>A0A8H7ZV48</accession>
<feature type="non-terminal residue" evidence="3">
    <location>
        <position position="730"/>
    </location>
</feature>
<feature type="region of interest" description="Disordered" evidence="2">
    <location>
        <begin position="1"/>
        <end position="26"/>
    </location>
</feature>
<dbReference type="Proteomes" id="UP000673691">
    <property type="component" value="Unassembled WGS sequence"/>
</dbReference>
<feature type="compositionally biased region" description="Basic and acidic residues" evidence="2">
    <location>
        <begin position="262"/>
        <end position="274"/>
    </location>
</feature>
<evidence type="ECO:0000313" key="4">
    <source>
        <dbReference type="Proteomes" id="UP000673691"/>
    </source>
</evidence>
<feature type="compositionally biased region" description="Basic and acidic residues" evidence="2">
    <location>
        <begin position="63"/>
        <end position="73"/>
    </location>
</feature>
<feature type="region of interest" description="Disordered" evidence="2">
    <location>
        <begin position="219"/>
        <end position="532"/>
    </location>
</feature>
<proteinExistence type="predicted"/>
<name>A0A8H7ZV48_9FUNG</name>
<protein>
    <submittedName>
        <fullName evidence="3">Uncharacterized protein</fullName>
    </submittedName>
</protein>
<evidence type="ECO:0000256" key="2">
    <source>
        <dbReference type="SAM" id="MobiDB-lite"/>
    </source>
</evidence>
<feature type="coiled-coil region" evidence="1">
    <location>
        <begin position="166"/>
        <end position="193"/>
    </location>
</feature>
<dbReference type="EMBL" id="JAEFCI010005819">
    <property type="protein sequence ID" value="KAG5460076.1"/>
    <property type="molecule type" value="Genomic_DNA"/>
</dbReference>
<comment type="caution">
    <text evidence="3">The sequence shown here is derived from an EMBL/GenBank/DDBJ whole genome shotgun (WGS) entry which is preliminary data.</text>
</comment>
<feature type="compositionally biased region" description="Basic and acidic residues" evidence="2">
    <location>
        <begin position="406"/>
        <end position="419"/>
    </location>
</feature>